<evidence type="ECO:0000256" key="7">
    <source>
        <dbReference type="SAM" id="Phobius"/>
    </source>
</evidence>
<evidence type="ECO:0000256" key="1">
    <source>
        <dbReference type="ARBA" id="ARBA00022448"/>
    </source>
</evidence>
<dbReference type="InterPro" id="IPR017896">
    <property type="entry name" value="4Fe4S_Fe-S-bd"/>
</dbReference>
<keyword evidence="4" id="KW-0249">Electron transport</keyword>
<keyword evidence="3" id="KW-0479">Metal-binding</keyword>
<dbReference type="EMBL" id="VOOR01000079">
    <property type="protein sequence ID" value="TXB60115.1"/>
    <property type="molecule type" value="Genomic_DNA"/>
</dbReference>
<dbReference type="PROSITE" id="PS51379">
    <property type="entry name" value="4FE4S_FER_2"/>
    <property type="match status" value="1"/>
</dbReference>
<dbReference type="RefSeq" id="WP_147169524.1">
    <property type="nucleotide sequence ID" value="NZ_VOOR01000079.1"/>
</dbReference>
<gene>
    <name evidence="9" type="ORF">FRY97_20650</name>
</gene>
<dbReference type="GO" id="GO:0005886">
    <property type="term" value="C:plasma membrane"/>
    <property type="evidence" value="ECO:0007669"/>
    <property type="project" value="TreeGrafter"/>
</dbReference>
<accession>A0A5C6RG96</accession>
<keyword evidence="2" id="KW-0004">4Fe-4S</keyword>
<sequence>MNATEPINDQEDYRDKIATVDESGKRVWIYPKKPKGWFTDARTYVSWILLAFLFGMPFIKVNGDPLLLFNVLERKFILFGITFMPQDFHLFVLAMLTFIVFIVLFTVVWGRLFCGWVCPQTIFMEMVFRKIEYWIEGDANAQRRLAKAPWTTQKIIKKAGKQAIFFLIAVLVANTFLAYIIGVDEVIKIATEPLSLHWQGFVAMILFSGAFYFVFSYLREQVCVTICPYGRLQGVMLDKNSIVVAYDFVRGEPRGKIKKNRAAAAKPASPSPLAQMQQDVAAAAAETAVADCDTGQPGENPVEGMKKALGDCIDCGLCVQVCPTGIDIRDGTQLECINCTACIDACDEVMVKVDRPTGLIRYDSYNGIESGTKKLFTPRVIAYTAVLALLVVVNIVLLASRTSVETLLLRTPGTLYQEVDETYISNLYNYQVINKTQAPLTVTFKLIGDIPGQIRLVGQAPTAEAGQVAEGALFIDLDKEALQSRKTKVFIEVYNTEGEVIDKVKTNFLGPVK</sequence>
<keyword evidence="5" id="KW-0408">Iron</keyword>
<keyword evidence="7" id="KW-0472">Membrane</keyword>
<feature type="domain" description="4Fe-4S ferredoxin-type" evidence="8">
    <location>
        <begin position="303"/>
        <end position="331"/>
    </location>
</feature>
<evidence type="ECO:0000256" key="3">
    <source>
        <dbReference type="ARBA" id="ARBA00022723"/>
    </source>
</evidence>
<reference evidence="9 10" key="1">
    <citation type="submission" date="2019-08" db="EMBL/GenBank/DDBJ databases">
        <title>Genome of Phaeodactylibacter luteus.</title>
        <authorList>
            <person name="Bowman J.P."/>
        </authorList>
    </citation>
    <scope>NUCLEOTIDE SEQUENCE [LARGE SCALE GENOMIC DNA]</scope>
    <source>
        <strain evidence="9 10">KCTC 42180</strain>
    </source>
</reference>
<keyword evidence="10" id="KW-1185">Reference proteome</keyword>
<feature type="transmembrane region" description="Helical" evidence="7">
    <location>
        <begin position="90"/>
        <end position="114"/>
    </location>
</feature>
<protein>
    <submittedName>
        <fullName evidence="9">4Fe-4S binding protein</fullName>
    </submittedName>
</protein>
<dbReference type="PANTHER" id="PTHR30176">
    <property type="entry name" value="FERREDOXIN-TYPE PROTEIN NAPH"/>
    <property type="match status" value="1"/>
</dbReference>
<dbReference type="Pfam" id="PF12801">
    <property type="entry name" value="Fer4_5"/>
    <property type="match status" value="1"/>
</dbReference>
<evidence type="ECO:0000259" key="8">
    <source>
        <dbReference type="PROSITE" id="PS51379"/>
    </source>
</evidence>
<feature type="transmembrane region" description="Helical" evidence="7">
    <location>
        <begin position="196"/>
        <end position="215"/>
    </location>
</feature>
<feature type="transmembrane region" description="Helical" evidence="7">
    <location>
        <begin position="41"/>
        <end position="59"/>
    </location>
</feature>
<dbReference type="InterPro" id="IPR013783">
    <property type="entry name" value="Ig-like_fold"/>
</dbReference>
<dbReference type="InterPro" id="IPR032879">
    <property type="entry name" value="FixG_C"/>
</dbReference>
<dbReference type="AlphaFoldDB" id="A0A5C6RG96"/>
<organism evidence="9 10">
    <name type="scientific">Phaeodactylibacter luteus</name>
    <dbReference type="NCBI Taxonomy" id="1564516"/>
    <lineage>
        <taxon>Bacteria</taxon>
        <taxon>Pseudomonadati</taxon>
        <taxon>Bacteroidota</taxon>
        <taxon>Saprospiria</taxon>
        <taxon>Saprospirales</taxon>
        <taxon>Haliscomenobacteraceae</taxon>
        <taxon>Phaeodactylibacter</taxon>
    </lineage>
</organism>
<dbReference type="InterPro" id="IPR017900">
    <property type="entry name" value="4Fe4S_Fe_S_CS"/>
</dbReference>
<evidence type="ECO:0000256" key="2">
    <source>
        <dbReference type="ARBA" id="ARBA00022485"/>
    </source>
</evidence>
<dbReference type="OrthoDB" id="9811700at2"/>
<keyword evidence="1" id="KW-0813">Transport</keyword>
<feature type="transmembrane region" description="Helical" evidence="7">
    <location>
        <begin position="380"/>
        <end position="400"/>
    </location>
</feature>
<keyword evidence="7" id="KW-0812">Transmembrane</keyword>
<dbReference type="Gene3D" id="2.60.40.10">
    <property type="entry name" value="Immunoglobulins"/>
    <property type="match status" value="1"/>
</dbReference>
<keyword evidence="6" id="KW-0411">Iron-sulfur</keyword>
<dbReference type="GO" id="GO:0046872">
    <property type="term" value="F:metal ion binding"/>
    <property type="evidence" value="ECO:0007669"/>
    <property type="project" value="UniProtKB-KW"/>
</dbReference>
<comment type="caution">
    <text evidence="9">The sequence shown here is derived from an EMBL/GenBank/DDBJ whole genome shotgun (WGS) entry which is preliminary data.</text>
</comment>
<feature type="transmembrane region" description="Helical" evidence="7">
    <location>
        <begin position="163"/>
        <end position="181"/>
    </location>
</feature>
<dbReference type="Pfam" id="PF13746">
    <property type="entry name" value="Fer4_18"/>
    <property type="match status" value="2"/>
</dbReference>
<dbReference type="PANTHER" id="PTHR30176:SF3">
    <property type="entry name" value="FERREDOXIN-TYPE PROTEIN NAPH"/>
    <property type="match status" value="1"/>
</dbReference>
<dbReference type="Pfam" id="PF11614">
    <property type="entry name" value="FixG_C"/>
    <property type="match status" value="1"/>
</dbReference>
<evidence type="ECO:0000256" key="4">
    <source>
        <dbReference type="ARBA" id="ARBA00022982"/>
    </source>
</evidence>
<keyword evidence="7" id="KW-1133">Transmembrane helix</keyword>
<dbReference type="Proteomes" id="UP000321580">
    <property type="component" value="Unassembled WGS sequence"/>
</dbReference>
<evidence type="ECO:0000313" key="9">
    <source>
        <dbReference type="EMBL" id="TXB60115.1"/>
    </source>
</evidence>
<dbReference type="InterPro" id="IPR051684">
    <property type="entry name" value="Electron_Trans/Redox"/>
</dbReference>
<name>A0A5C6RG96_9BACT</name>
<evidence type="ECO:0000313" key="10">
    <source>
        <dbReference type="Proteomes" id="UP000321580"/>
    </source>
</evidence>
<evidence type="ECO:0000256" key="5">
    <source>
        <dbReference type="ARBA" id="ARBA00023004"/>
    </source>
</evidence>
<dbReference type="PROSITE" id="PS00198">
    <property type="entry name" value="4FE4S_FER_1"/>
    <property type="match status" value="1"/>
</dbReference>
<dbReference type="GO" id="GO:0051539">
    <property type="term" value="F:4 iron, 4 sulfur cluster binding"/>
    <property type="evidence" value="ECO:0007669"/>
    <property type="project" value="UniProtKB-KW"/>
</dbReference>
<proteinExistence type="predicted"/>
<evidence type="ECO:0000256" key="6">
    <source>
        <dbReference type="ARBA" id="ARBA00023014"/>
    </source>
</evidence>
<dbReference type="SUPFAM" id="SSF54862">
    <property type="entry name" value="4Fe-4S ferredoxins"/>
    <property type="match status" value="1"/>
</dbReference>